<reference evidence="4 6" key="2">
    <citation type="submission" date="2016-10" db="EMBL/GenBank/DDBJ databases">
        <authorList>
            <person name="de Groot N.N."/>
        </authorList>
    </citation>
    <scope>NUCLEOTIDE SEQUENCE [LARGE SCALE GENOMIC DNA]</scope>
    <source>
        <strain evidence="4 6">Z-7982</strain>
    </source>
</reference>
<reference evidence="3 7" key="3">
    <citation type="submission" date="2018-10" db="EMBL/GenBank/DDBJ databases">
        <title>Cultivation of a novel Methanohalophilus strain from Kebrit Deep of the Red Sea and a genomic comparison of members of the genus Methanohalophilus.</title>
        <authorList>
            <person name="Guan Y."/>
            <person name="Ngugi D.K."/>
            <person name="Stingl U."/>
        </authorList>
    </citation>
    <scope>NUCLEOTIDE SEQUENCE [LARGE SCALE GENOMIC DNA]</scope>
    <source>
        <strain evidence="3 7">DSM 3094</strain>
    </source>
</reference>
<proteinExistence type="predicted"/>
<dbReference type="EMBL" id="CP017921">
    <property type="protein sequence ID" value="APH38558.1"/>
    <property type="molecule type" value="Genomic_DNA"/>
</dbReference>
<dbReference type="RefSeq" id="WP_072561009.1">
    <property type="nucleotide sequence ID" value="NZ_CP017921.1"/>
</dbReference>
<evidence type="ECO:0000313" key="3">
    <source>
        <dbReference type="EMBL" id="RNI08447.1"/>
    </source>
</evidence>
<dbReference type="InterPro" id="IPR050194">
    <property type="entry name" value="Glycosyltransferase_grp1"/>
</dbReference>
<dbReference type="GO" id="GO:0016757">
    <property type="term" value="F:glycosyltransferase activity"/>
    <property type="evidence" value="ECO:0007669"/>
    <property type="project" value="InterPro"/>
</dbReference>
<dbReference type="InterPro" id="IPR001296">
    <property type="entry name" value="Glyco_trans_1"/>
</dbReference>
<dbReference type="Proteomes" id="UP000186879">
    <property type="component" value="Chromosome"/>
</dbReference>
<dbReference type="Proteomes" id="UP000198669">
    <property type="component" value="Unassembled WGS sequence"/>
</dbReference>
<accession>A0A1L3Q107</accession>
<evidence type="ECO:0000313" key="4">
    <source>
        <dbReference type="EMBL" id="SDW14330.1"/>
    </source>
</evidence>
<evidence type="ECO:0000313" key="7">
    <source>
        <dbReference type="Proteomes" id="UP000267921"/>
    </source>
</evidence>
<keyword evidence="5" id="KW-1185">Reference proteome</keyword>
<dbReference type="PANTHER" id="PTHR45947">
    <property type="entry name" value="SULFOQUINOVOSYL TRANSFERASE SQD2"/>
    <property type="match status" value="1"/>
</dbReference>
<dbReference type="Gene3D" id="3.40.50.2000">
    <property type="entry name" value="Glycogen Phosphorylase B"/>
    <property type="match status" value="2"/>
</dbReference>
<name>A0A1L3Q107_9EURY</name>
<dbReference type="AlphaFoldDB" id="A0A1L3Q107"/>
<gene>
    <name evidence="2" type="ORF">BHR79_03000</name>
    <name evidence="3" type="ORF">EFE40_07870</name>
    <name evidence="4" type="ORF">SAMN04515625_0431</name>
</gene>
<dbReference type="EMBL" id="RJJG01000005">
    <property type="protein sequence ID" value="RNI08447.1"/>
    <property type="molecule type" value="Genomic_DNA"/>
</dbReference>
<dbReference type="OrthoDB" id="132546at2157"/>
<dbReference type="STRING" id="2177.BHR79_03000"/>
<evidence type="ECO:0000313" key="2">
    <source>
        <dbReference type="EMBL" id="APH38558.1"/>
    </source>
</evidence>
<reference evidence="2 5" key="1">
    <citation type="submission" date="2016-10" db="EMBL/GenBank/DDBJ databases">
        <title>Methanohalophilus halophilus.</title>
        <authorList>
            <person name="L'haridon S."/>
        </authorList>
    </citation>
    <scope>NUCLEOTIDE SEQUENCE [LARGE SCALE GENOMIC DNA]</scope>
    <source>
        <strain evidence="2 5">Z-7982</strain>
    </source>
</reference>
<evidence type="ECO:0000313" key="5">
    <source>
        <dbReference type="Proteomes" id="UP000186879"/>
    </source>
</evidence>
<protein>
    <submittedName>
        <fullName evidence="2">Glycosyl transferase family 1</fullName>
    </submittedName>
    <submittedName>
        <fullName evidence="3">Glycosyltransferase family 4 protein</fullName>
    </submittedName>
    <submittedName>
        <fullName evidence="4">Glycosyltransferase involved in cell wall bisynthesis</fullName>
    </submittedName>
</protein>
<dbReference type="GeneID" id="30582696"/>
<dbReference type="Pfam" id="PF00534">
    <property type="entry name" value="Glycos_transf_1"/>
    <property type="match status" value="1"/>
</dbReference>
<feature type="domain" description="Glycosyl transferase family 1" evidence="1">
    <location>
        <begin position="204"/>
        <end position="372"/>
    </location>
</feature>
<dbReference type="EMBL" id="FNMU01000001">
    <property type="protein sequence ID" value="SDW14330.1"/>
    <property type="molecule type" value="Genomic_DNA"/>
</dbReference>
<keyword evidence="2" id="KW-0808">Transferase</keyword>
<dbReference type="KEGG" id="mhaz:BHR79_03000"/>
<dbReference type="SUPFAM" id="SSF53756">
    <property type="entry name" value="UDP-Glycosyltransferase/glycogen phosphorylase"/>
    <property type="match status" value="1"/>
</dbReference>
<evidence type="ECO:0000313" key="6">
    <source>
        <dbReference type="Proteomes" id="UP000198669"/>
    </source>
</evidence>
<evidence type="ECO:0000259" key="1">
    <source>
        <dbReference type="Pfam" id="PF00534"/>
    </source>
</evidence>
<dbReference type="PANTHER" id="PTHR45947:SF3">
    <property type="entry name" value="SULFOQUINOVOSYL TRANSFERASE SQD2"/>
    <property type="match status" value="1"/>
</dbReference>
<organism evidence="2 5">
    <name type="scientific">Methanohalophilus halophilus</name>
    <dbReference type="NCBI Taxonomy" id="2177"/>
    <lineage>
        <taxon>Archaea</taxon>
        <taxon>Methanobacteriati</taxon>
        <taxon>Methanobacteriota</taxon>
        <taxon>Stenosarchaea group</taxon>
        <taxon>Methanomicrobia</taxon>
        <taxon>Methanosarcinales</taxon>
        <taxon>Methanosarcinaceae</taxon>
        <taxon>Methanohalophilus</taxon>
    </lineage>
</organism>
<dbReference type="Proteomes" id="UP000267921">
    <property type="component" value="Unassembled WGS sequence"/>
</dbReference>
<sequence>MDINVKEDEQKNLLILTPAYPNSDNSFIGEKFVKDQIAALSPYFKNIYVIAPVLYSFKRYKKDKMCHDYSYDNIKVFFPRCYYIPIFYFNKILIDNRLKVFIDTIERNGLNIDIIHAHMTWPSGYISAKLKEKYNVASVLTIHENGDWFEKEVNMNYPLINYAWEKNDVLIRVNKKDVPLLKTYNSNTYSIPNGYSSNYKVLDKSECREKLNIGQEKQLLFSVGNLIERKGFNFLTDAIHASAKTNPNILCVIGGSGPLKNKLQKQIDNLNINEHVVLTGFIPEDLLSVWMNASNVFVMPSLSESFGVVQIEAMACGKPVVATRNGGSEEIVTSDDYGLLVEAGDSQTLAKKIGIALDKTWDEEKIINYAKQYQWDNIAEQIPEIYETV</sequence>